<evidence type="ECO:0000259" key="9">
    <source>
        <dbReference type="Pfam" id="PF01529"/>
    </source>
</evidence>
<dbReference type="AlphaFoldDB" id="A0A9W6Z8V9"/>
<dbReference type="PROSITE" id="PS50216">
    <property type="entry name" value="DHHC"/>
    <property type="match status" value="1"/>
</dbReference>
<comment type="caution">
    <text evidence="10">The sequence shown here is derived from an EMBL/GenBank/DDBJ whole genome shotgun (WGS) entry which is preliminary data.</text>
</comment>
<feature type="non-terminal residue" evidence="10">
    <location>
        <position position="342"/>
    </location>
</feature>
<feature type="domain" description="Palmitoyltransferase DHHC" evidence="9">
    <location>
        <begin position="81"/>
        <end position="237"/>
    </location>
</feature>
<feature type="compositionally biased region" description="Acidic residues" evidence="8">
    <location>
        <begin position="293"/>
        <end position="303"/>
    </location>
</feature>
<dbReference type="GO" id="GO:0016020">
    <property type="term" value="C:membrane"/>
    <property type="evidence" value="ECO:0007669"/>
    <property type="project" value="UniProtKB-SubCell"/>
</dbReference>
<gene>
    <name evidence="10" type="ORF">TrRE_jg5170</name>
</gene>
<keyword evidence="6 7" id="KW-0012">Acyltransferase</keyword>
<feature type="transmembrane region" description="Helical" evidence="7">
    <location>
        <begin position="202"/>
        <end position="221"/>
    </location>
</feature>
<reference evidence="10" key="1">
    <citation type="submission" date="2022-07" db="EMBL/GenBank/DDBJ databases">
        <title>Genome analysis of Parmales, a sister group of diatoms, reveals the evolutionary specialization of diatoms from phago-mixotrophs to photoautotrophs.</title>
        <authorList>
            <person name="Ban H."/>
            <person name="Sato S."/>
            <person name="Yoshikawa S."/>
            <person name="Kazumasa Y."/>
            <person name="Nakamura Y."/>
            <person name="Ichinomiya M."/>
            <person name="Saitoh K."/>
            <person name="Sato N."/>
            <person name="Blanc-Mathieu R."/>
            <person name="Endo H."/>
            <person name="Kuwata A."/>
            <person name="Ogata H."/>
        </authorList>
    </citation>
    <scope>NUCLEOTIDE SEQUENCE</scope>
</reference>
<dbReference type="GO" id="GO:0005794">
    <property type="term" value="C:Golgi apparatus"/>
    <property type="evidence" value="ECO:0007669"/>
    <property type="project" value="TreeGrafter"/>
</dbReference>
<dbReference type="InterPro" id="IPR039859">
    <property type="entry name" value="PFA4/ZDH16/20/ERF2-like"/>
</dbReference>
<dbReference type="PANTHER" id="PTHR22883">
    <property type="entry name" value="ZINC FINGER DHHC DOMAIN CONTAINING PROTEIN"/>
    <property type="match status" value="1"/>
</dbReference>
<evidence type="ECO:0000256" key="2">
    <source>
        <dbReference type="ARBA" id="ARBA00022679"/>
    </source>
</evidence>
<evidence type="ECO:0000256" key="7">
    <source>
        <dbReference type="RuleBase" id="RU079119"/>
    </source>
</evidence>
<protein>
    <recommendedName>
        <fullName evidence="7">Palmitoyltransferase</fullName>
        <ecNumber evidence="7">2.3.1.225</ecNumber>
    </recommendedName>
</protein>
<dbReference type="GO" id="GO:0006612">
    <property type="term" value="P:protein targeting to membrane"/>
    <property type="evidence" value="ECO:0007669"/>
    <property type="project" value="TreeGrafter"/>
</dbReference>
<feature type="transmembrane region" description="Helical" evidence="7">
    <location>
        <begin position="19"/>
        <end position="35"/>
    </location>
</feature>
<dbReference type="GO" id="GO:0005783">
    <property type="term" value="C:endoplasmic reticulum"/>
    <property type="evidence" value="ECO:0007669"/>
    <property type="project" value="TreeGrafter"/>
</dbReference>
<proteinExistence type="inferred from homology"/>
<comment type="similarity">
    <text evidence="7">Belongs to the DHHC palmitoyltransferase family.</text>
</comment>
<sequence length="342" mass="37969">PLFQFAIPSLLVGPRSTPAYSYIFTILSIPLYLYLHASHITQVDHNPLPRFQIAVTTLAYATFWWTSLKNPGYICGHVTCNNHKFCSTCNLFRPPRSKHCAVCNCCVLAFDHHCPWIGGCVGANNYQSFLLFLTLMVLATGNAARMLWEEVYWTYVRSGSPPQPIVLDDQDDAGQDDAGQDDAGQDYGGRGYHGEGGGAARAGLAALMSAVFVSLVCLTGYHYRIRGENKTTNEDVRRVFERMWGRKEEGGRTVRQGRRFGNVWDEGWCRNATGLGNREYLPPWVGGVKEQEGEGEGEGEEEEGKGKLHTTPKGDIPSITDMNTRIVLDDTYKIPNLGAPQP</sequence>
<keyword evidence="3 7" id="KW-0812">Transmembrane</keyword>
<evidence type="ECO:0000256" key="6">
    <source>
        <dbReference type="ARBA" id="ARBA00023315"/>
    </source>
</evidence>
<comment type="catalytic activity">
    <reaction evidence="7">
        <text>L-cysteinyl-[protein] + hexadecanoyl-CoA = S-hexadecanoyl-L-cysteinyl-[protein] + CoA</text>
        <dbReference type="Rhea" id="RHEA:36683"/>
        <dbReference type="Rhea" id="RHEA-COMP:10131"/>
        <dbReference type="Rhea" id="RHEA-COMP:11032"/>
        <dbReference type="ChEBI" id="CHEBI:29950"/>
        <dbReference type="ChEBI" id="CHEBI:57287"/>
        <dbReference type="ChEBI" id="CHEBI:57379"/>
        <dbReference type="ChEBI" id="CHEBI:74151"/>
        <dbReference type="EC" id="2.3.1.225"/>
    </reaction>
</comment>
<feature type="transmembrane region" description="Helical" evidence="7">
    <location>
        <begin position="129"/>
        <end position="148"/>
    </location>
</feature>
<feature type="region of interest" description="Disordered" evidence="8">
    <location>
        <begin position="282"/>
        <end position="321"/>
    </location>
</feature>
<organism evidence="10 11">
    <name type="scientific">Triparma retinervis</name>
    <dbReference type="NCBI Taxonomy" id="2557542"/>
    <lineage>
        <taxon>Eukaryota</taxon>
        <taxon>Sar</taxon>
        <taxon>Stramenopiles</taxon>
        <taxon>Ochrophyta</taxon>
        <taxon>Bolidophyceae</taxon>
        <taxon>Parmales</taxon>
        <taxon>Triparmaceae</taxon>
        <taxon>Triparma</taxon>
    </lineage>
</organism>
<dbReference type="EMBL" id="BRXZ01000533">
    <property type="protein sequence ID" value="GMH46718.1"/>
    <property type="molecule type" value="Genomic_DNA"/>
</dbReference>
<dbReference type="GO" id="GO:0019706">
    <property type="term" value="F:protein-cysteine S-palmitoyltransferase activity"/>
    <property type="evidence" value="ECO:0007669"/>
    <property type="project" value="UniProtKB-EC"/>
</dbReference>
<evidence type="ECO:0000256" key="3">
    <source>
        <dbReference type="ARBA" id="ARBA00022692"/>
    </source>
</evidence>
<comment type="domain">
    <text evidence="7">The DHHC domain is required for palmitoyltransferase activity.</text>
</comment>
<dbReference type="InterPro" id="IPR001594">
    <property type="entry name" value="Palmitoyltrfase_DHHC"/>
</dbReference>
<feature type="region of interest" description="Disordered" evidence="8">
    <location>
        <begin position="166"/>
        <end position="190"/>
    </location>
</feature>
<keyword evidence="11" id="KW-1185">Reference proteome</keyword>
<name>A0A9W6Z8V9_9STRA</name>
<keyword evidence="2 7" id="KW-0808">Transferase</keyword>
<evidence type="ECO:0000256" key="4">
    <source>
        <dbReference type="ARBA" id="ARBA00022989"/>
    </source>
</evidence>
<accession>A0A9W6Z8V9</accession>
<keyword evidence="5 7" id="KW-0472">Membrane</keyword>
<keyword evidence="4 7" id="KW-1133">Transmembrane helix</keyword>
<evidence type="ECO:0000313" key="11">
    <source>
        <dbReference type="Proteomes" id="UP001165082"/>
    </source>
</evidence>
<dbReference type="Pfam" id="PF01529">
    <property type="entry name" value="DHHC"/>
    <property type="match status" value="1"/>
</dbReference>
<dbReference type="EC" id="2.3.1.225" evidence="7"/>
<feature type="compositionally biased region" description="Acidic residues" evidence="8">
    <location>
        <begin position="168"/>
        <end position="184"/>
    </location>
</feature>
<evidence type="ECO:0000256" key="1">
    <source>
        <dbReference type="ARBA" id="ARBA00004141"/>
    </source>
</evidence>
<evidence type="ECO:0000256" key="5">
    <source>
        <dbReference type="ARBA" id="ARBA00023136"/>
    </source>
</evidence>
<dbReference type="Proteomes" id="UP001165082">
    <property type="component" value="Unassembled WGS sequence"/>
</dbReference>
<comment type="subcellular location">
    <subcellularLocation>
        <location evidence="1">Membrane</location>
        <topology evidence="1">Multi-pass membrane protein</topology>
    </subcellularLocation>
</comment>
<evidence type="ECO:0000313" key="10">
    <source>
        <dbReference type="EMBL" id="GMH46718.1"/>
    </source>
</evidence>
<evidence type="ECO:0000256" key="8">
    <source>
        <dbReference type="SAM" id="MobiDB-lite"/>
    </source>
</evidence>
<dbReference type="OrthoDB" id="9909019at2759"/>